<feature type="region of interest" description="Disordered" evidence="2">
    <location>
        <begin position="652"/>
        <end position="675"/>
    </location>
</feature>
<dbReference type="EMBL" id="PDLY01000001">
    <property type="protein sequence ID" value="MBA5726529.1"/>
    <property type="molecule type" value="Genomic_DNA"/>
</dbReference>
<feature type="domain" description="Autotransporter" evidence="3">
    <location>
        <begin position="1374"/>
        <end position="1668"/>
    </location>
</feature>
<evidence type="ECO:0000256" key="2">
    <source>
        <dbReference type="SAM" id="MobiDB-lite"/>
    </source>
</evidence>
<dbReference type="InterPro" id="IPR005546">
    <property type="entry name" value="Autotransporte_beta"/>
</dbReference>
<evidence type="ECO:0000313" key="5">
    <source>
        <dbReference type="Proteomes" id="UP000765338"/>
    </source>
</evidence>
<dbReference type="InterPro" id="IPR013425">
    <property type="entry name" value="Autotrns_rpt"/>
</dbReference>
<keyword evidence="1" id="KW-0732">Signal</keyword>
<dbReference type="SMART" id="SM00869">
    <property type="entry name" value="Autotransporter"/>
    <property type="match status" value="1"/>
</dbReference>
<comment type="caution">
    <text evidence="4">The sequence shown here is derived from an EMBL/GenBank/DDBJ whole genome shotgun (WGS) entry which is preliminary data.</text>
</comment>
<organism evidence="4 5">
    <name type="scientific">Bombella mellum</name>
    <dbReference type="NCBI Taxonomy" id="2039288"/>
    <lineage>
        <taxon>Bacteria</taxon>
        <taxon>Pseudomonadati</taxon>
        <taxon>Pseudomonadota</taxon>
        <taxon>Alphaproteobacteria</taxon>
        <taxon>Acetobacterales</taxon>
        <taxon>Acetobacteraceae</taxon>
        <taxon>Bombella</taxon>
    </lineage>
</organism>
<gene>
    <name evidence="4" type="ORF">CPA56_00765</name>
</gene>
<sequence length="1668" mass="169765">MDIITQADGQSGAVTISVPTGQTNILGSANNTYDGLSKNDYDKLSKSGLLSEANDSYHGNYSVISAKSLNIIGGGILETGNRSIEFSKKTLDQINIIDGTLHHFDNGTAPSAFLEDGIDVSRGVYGPEQRNMNMNISEGGTLIIETWTKSVYNNVRQLNGSGHVEVLNSVKDDPDEGAQFAIYGSGSHFSGTIEGQGKIDISQEFPVNTILDDDAIDLPTWSEVHVNTAFSDFDHATIKNIGLLEISSSGLKSVLAVDPVSGMVLPPPPREMGKIFFHNGARVDVGELLIASGTDSASNPNGSDPGDPPTASDATVVVRDSGSVLKAAQLVIGQQLGTGLRGTDGTIYNTVPGVSHGILWISDGASATISGGGINGGIYLGNSAGNGPDDRTNDTNTNPYLAEGEAHGVIHVTGDQVGYDASGNFVNPGTVGQSAQLNVQNGGLWIGPVDGGKGSGDIIVDHGGQLNLDNSFAVLGGQNGAGNIAINQGGTATVMGMKPLGLVPENQGPTFNTQRQGAFTVSDGGSLNIGTATSAGILKLYGDLNLARGSTTTFYEGTTSDKGNKGDAYNSHAEVNGNVTLGGNIQIAGITGQNRGQNGAVDAGIYHLIDYTGTLSGQQQATLVPTRAGQMLSYVHDDATKTVDVMVAQAVSSGTGTGTTGSSTDASTAGMGTGHEVTTSTAAGNNAGADEGTASVGANHDATTGGAGGGVTGGQQVIPASFVGQGGTVALEGSSSQPTRASTISFGSDGYALTGGALAAAPTGNGQNMLGVNAEAGRSGTIATSIVDDGPSRTGLMKTGTGTVTLAGRNSYGGATGVLAGTLAVARNAVISDRSQVSVAWGAALDVAGQVGRIVNNGTLSVTGQTGDVSNSSGQATISSTGQVASMTNTGTVQLSGQGRVTGTLDQQSGMVTLADSASIGTLKSNGSQELDQTAGLDRTDGRMSASRQAYVEAQLARTTDPQARSLLLAVHDSMTGNSGAVLDDLKGTGNLFVVADNAKAGIGTLTGYGTGYLGNGSTLTLTGSNTSYGDALFGQGGLIVQGQNVVFRGTNYYSGGTEIARGADVTAGTQSLGTNGIAVDGTLTVEENGTESLDNSLSGSGTFNKTGTGLLTLVQSADDSHFDGTTNVRQGGLAVNGTLGGATNVAAGAMISGSGTVHNLSLDPNASLGVTLDGGKGAATSLTLAGTQNHLNGAQVAATVSNLSSMAVQQHYRTTILKLADAAQATGTLGEKARMSSSDEGSVSPLNTAFLSGTVSEAQDGRSWIMDYVRVANFSAYAQDRNERQVAGSLDRAGTSAGFMDALAGSAMQTGGQVRGAYNALSGEINASAKTAMVNDSFYVQETVVDRLDCAGDALRAHAHDGREQTSGYCDVDPTRHVSVWGTVYGQKGGQSGGAAGAAHMGQSSVGWIMGADTGLKGGWRLGGLLAYGRDWFSVQSGRGSSAHANSATIGAYVGNAWRVGGLTDNAAITFKGGLSYSWNMLHTNRRVTYGDYAGRLSSNNRTGTGQAFAETGYRMVFASESRLPLEVEPFARMTYLNYDQTGFHEHGAETALAVKGRNSSIGFSTVGVKLATSVNIGRVIFSPHLEAGYRRAFGRTNASVREGFSTLGDGYGMSVQGTPLSVSTAQINTGFAAHLTDRIDVNVDYVGQYGGHQTSSGGSGNFRYKF</sequence>
<accession>A0ABR5ZQD0</accession>
<dbReference type="Pfam" id="PF12951">
    <property type="entry name" value="PATR"/>
    <property type="match status" value="2"/>
</dbReference>
<dbReference type="Pfam" id="PF03797">
    <property type="entry name" value="Autotransporter"/>
    <property type="match status" value="1"/>
</dbReference>
<dbReference type="SUPFAM" id="SSF51126">
    <property type="entry name" value="Pectin lyase-like"/>
    <property type="match status" value="1"/>
</dbReference>
<feature type="region of interest" description="Disordered" evidence="2">
    <location>
        <begin position="292"/>
        <end position="314"/>
    </location>
</feature>
<dbReference type="NCBIfam" id="TIGR02601">
    <property type="entry name" value="autotrns_rpt"/>
    <property type="match status" value="1"/>
</dbReference>
<reference evidence="4 5" key="1">
    <citation type="submission" date="2017-10" db="EMBL/GenBank/DDBJ databases">
        <authorList>
            <person name="Jakob F."/>
        </authorList>
    </citation>
    <scope>NUCLEOTIDE SEQUENCE [LARGE SCALE GENOMIC DNA]</scope>
    <source>
        <strain evidence="4 5">TMW 2.1889</strain>
    </source>
</reference>
<feature type="compositionally biased region" description="Polar residues" evidence="2">
    <location>
        <begin position="293"/>
        <end position="302"/>
    </location>
</feature>
<name>A0ABR5ZQD0_9PROT</name>
<dbReference type="SUPFAM" id="SSF103515">
    <property type="entry name" value="Autotransporter"/>
    <property type="match status" value="1"/>
</dbReference>
<dbReference type="InterPro" id="IPR036709">
    <property type="entry name" value="Autotransporte_beta_dom_sf"/>
</dbReference>
<dbReference type="PROSITE" id="PS51208">
    <property type="entry name" value="AUTOTRANSPORTER"/>
    <property type="match status" value="1"/>
</dbReference>
<proteinExistence type="predicted"/>
<dbReference type="Proteomes" id="UP000765338">
    <property type="component" value="Unassembled WGS sequence"/>
</dbReference>
<dbReference type="Gene3D" id="2.40.128.130">
    <property type="entry name" value="Autotransporter beta-domain"/>
    <property type="match status" value="1"/>
</dbReference>
<protein>
    <recommendedName>
        <fullName evidence="3">Autotransporter domain-containing protein</fullName>
    </recommendedName>
</protein>
<evidence type="ECO:0000256" key="1">
    <source>
        <dbReference type="ARBA" id="ARBA00022729"/>
    </source>
</evidence>
<keyword evidence="5" id="KW-1185">Reference proteome</keyword>
<dbReference type="InterPro" id="IPR011050">
    <property type="entry name" value="Pectin_lyase_fold/virulence"/>
</dbReference>
<evidence type="ECO:0000259" key="3">
    <source>
        <dbReference type="PROSITE" id="PS51208"/>
    </source>
</evidence>
<evidence type="ECO:0000313" key="4">
    <source>
        <dbReference type="EMBL" id="MBA5726529.1"/>
    </source>
</evidence>
<feature type="compositionally biased region" description="Low complexity" evidence="2">
    <location>
        <begin position="660"/>
        <end position="670"/>
    </location>
</feature>